<dbReference type="Pfam" id="PF00589">
    <property type="entry name" value="Phage_integrase"/>
    <property type="match status" value="1"/>
</dbReference>
<keyword evidence="4" id="KW-1185">Reference proteome</keyword>
<protein>
    <recommendedName>
        <fullName evidence="2">Tyr recombinase domain-containing protein</fullName>
    </recommendedName>
</protein>
<organism evidence="3 4">
    <name type="scientific">Methylobacterium jeotgali</name>
    <dbReference type="NCBI Taxonomy" id="381630"/>
    <lineage>
        <taxon>Bacteria</taxon>
        <taxon>Pseudomonadati</taxon>
        <taxon>Pseudomonadota</taxon>
        <taxon>Alphaproteobacteria</taxon>
        <taxon>Hyphomicrobiales</taxon>
        <taxon>Methylobacteriaceae</taxon>
        <taxon>Methylobacterium</taxon>
    </lineage>
</organism>
<evidence type="ECO:0000313" key="3">
    <source>
        <dbReference type="EMBL" id="GJE08687.1"/>
    </source>
</evidence>
<feature type="domain" description="Tyr recombinase" evidence="2">
    <location>
        <begin position="158"/>
        <end position="329"/>
    </location>
</feature>
<dbReference type="PROSITE" id="PS51898">
    <property type="entry name" value="TYR_RECOMBINASE"/>
    <property type="match status" value="1"/>
</dbReference>
<dbReference type="EMBL" id="BPQR01000084">
    <property type="protein sequence ID" value="GJE08687.1"/>
    <property type="molecule type" value="Genomic_DNA"/>
</dbReference>
<proteinExistence type="predicted"/>
<dbReference type="InterPro" id="IPR002104">
    <property type="entry name" value="Integrase_catalytic"/>
</dbReference>
<dbReference type="Gene3D" id="1.10.443.10">
    <property type="entry name" value="Intergrase catalytic core"/>
    <property type="match status" value="1"/>
</dbReference>
<evidence type="ECO:0000259" key="2">
    <source>
        <dbReference type="PROSITE" id="PS51898"/>
    </source>
</evidence>
<accession>A0ABQ4SZU5</accession>
<evidence type="ECO:0000256" key="1">
    <source>
        <dbReference type="ARBA" id="ARBA00023172"/>
    </source>
</evidence>
<dbReference type="Proteomes" id="UP001055102">
    <property type="component" value="Unassembled WGS sequence"/>
</dbReference>
<reference evidence="3" key="2">
    <citation type="submission" date="2021-08" db="EMBL/GenBank/DDBJ databases">
        <authorList>
            <person name="Tani A."/>
            <person name="Ola A."/>
            <person name="Ogura Y."/>
            <person name="Katsura K."/>
            <person name="Hayashi T."/>
        </authorList>
    </citation>
    <scope>NUCLEOTIDE SEQUENCE</scope>
    <source>
        <strain evidence="3">LMG 23639</strain>
    </source>
</reference>
<gene>
    <name evidence="3" type="ORF">AOPFMNJM_4030</name>
</gene>
<dbReference type="InterPro" id="IPR013762">
    <property type="entry name" value="Integrase-like_cat_sf"/>
</dbReference>
<dbReference type="InterPro" id="IPR011010">
    <property type="entry name" value="DNA_brk_join_enz"/>
</dbReference>
<dbReference type="SUPFAM" id="SSF56349">
    <property type="entry name" value="DNA breaking-rejoining enzymes"/>
    <property type="match status" value="1"/>
</dbReference>
<evidence type="ECO:0000313" key="4">
    <source>
        <dbReference type="Proteomes" id="UP001055102"/>
    </source>
</evidence>
<comment type="caution">
    <text evidence="3">The sequence shown here is derived from an EMBL/GenBank/DDBJ whole genome shotgun (WGS) entry which is preliminary data.</text>
</comment>
<keyword evidence="1" id="KW-0233">DNA recombination</keyword>
<name>A0ABQ4SZU5_9HYPH</name>
<reference evidence="3" key="1">
    <citation type="journal article" date="2021" name="Front. Microbiol.">
        <title>Comprehensive Comparative Genomics and Phenotyping of Methylobacterium Species.</title>
        <authorList>
            <person name="Alessa O."/>
            <person name="Ogura Y."/>
            <person name="Fujitani Y."/>
            <person name="Takami H."/>
            <person name="Hayashi T."/>
            <person name="Sahin N."/>
            <person name="Tani A."/>
        </authorList>
    </citation>
    <scope>NUCLEOTIDE SEQUENCE</scope>
    <source>
        <strain evidence="3">LMG 23639</strain>
    </source>
</reference>
<sequence length="339" mass="37207">MARLPAAQIVDRLLAAKQQPVAQTEAAASATLGTVAPPQIMLSGLFGEFEKLSKASLKDLSPDQKRKWRNPKLRAATNLLGVIGDMPVASVNRGHALDFRQWWEDRALTGSVEIETANKDFGHLNMMFKAIERSHRIGLGPVFGELRINGGSTGQRLAFDPTFVQDKLLATGALAALNPEARAVVYLIAETGLRLSEAVNLTEETIDLTATVPHVRVRPDGRRMKTEQSERDMPLVGVALMAMQAFPGGFPRYRDKSASLSATVNKFLAKAKLLPATGQTLYSLRHTFEDRLTAVEVPEKLAAALMGHKFHRPRYGLGPSLAQKQEWLQRIAFRPPSTV</sequence>